<organism evidence="1 2">
    <name type="scientific">Leifsonia virtsii</name>
    <dbReference type="NCBI Taxonomy" id="3035915"/>
    <lineage>
        <taxon>Bacteria</taxon>
        <taxon>Bacillati</taxon>
        <taxon>Actinomycetota</taxon>
        <taxon>Actinomycetes</taxon>
        <taxon>Micrococcales</taxon>
        <taxon>Microbacteriaceae</taxon>
        <taxon>Leifsonia</taxon>
    </lineage>
</organism>
<sequence length="89" mass="9975">MTHTEQVGNKAHAKDVTVLFNKQHITLQQRRYTGIELKEAAIAQGVAIQLDFVLFEVKHNGRRDVVGDHDTVEVNKESEFAAMGNDNNS</sequence>
<evidence type="ECO:0000313" key="1">
    <source>
        <dbReference type="EMBL" id="MDN4597592.1"/>
    </source>
</evidence>
<evidence type="ECO:0000313" key="2">
    <source>
        <dbReference type="Proteomes" id="UP001174210"/>
    </source>
</evidence>
<proteinExistence type="predicted"/>
<dbReference type="EMBL" id="JAROCB010000002">
    <property type="protein sequence ID" value="MDN4597592.1"/>
    <property type="molecule type" value="Genomic_DNA"/>
</dbReference>
<keyword evidence="2" id="KW-1185">Reference proteome</keyword>
<accession>A0ABT8IXY8</accession>
<dbReference type="Proteomes" id="UP001174210">
    <property type="component" value="Unassembled WGS sequence"/>
</dbReference>
<gene>
    <name evidence="1" type="ORF">P5G59_10610</name>
</gene>
<reference evidence="1" key="1">
    <citation type="submission" date="2023-03" db="EMBL/GenBank/DDBJ databases">
        <title>MT1 and MT2 Draft Genomes of Novel Species.</title>
        <authorList>
            <person name="Venkateswaran K."/>
        </authorList>
    </citation>
    <scope>NUCLEOTIDE SEQUENCE</scope>
    <source>
        <strain evidence="1">F6_8S_P_1A</strain>
    </source>
</reference>
<evidence type="ECO:0008006" key="3">
    <source>
        <dbReference type="Google" id="ProtNLM"/>
    </source>
</evidence>
<dbReference type="RefSeq" id="WP_301218716.1">
    <property type="nucleotide sequence ID" value="NZ_JAROCB010000002.1"/>
</dbReference>
<comment type="caution">
    <text evidence="1">The sequence shown here is derived from an EMBL/GenBank/DDBJ whole genome shotgun (WGS) entry which is preliminary data.</text>
</comment>
<protein>
    <recommendedName>
        <fullName evidence="3">Multi-ubiquitin domain-containing protein</fullName>
    </recommendedName>
</protein>
<name>A0ABT8IXY8_9MICO</name>